<evidence type="ECO:0000313" key="1">
    <source>
        <dbReference type="EnsemblPlants" id="TraesCS2B02G135300.2"/>
    </source>
</evidence>
<gene>
    <name evidence="1" type="primary">LOC123043771</name>
</gene>
<organism evidence="1">
    <name type="scientific">Triticum aestivum</name>
    <name type="common">Wheat</name>
    <dbReference type="NCBI Taxonomy" id="4565"/>
    <lineage>
        <taxon>Eukaryota</taxon>
        <taxon>Viridiplantae</taxon>
        <taxon>Streptophyta</taxon>
        <taxon>Embryophyta</taxon>
        <taxon>Tracheophyta</taxon>
        <taxon>Spermatophyta</taxon>
        <taxon>Magnoliopsida</taxon>
        <taxon>Liliopsida</taxon>
        <taxon>Poales</taxon>
        <taxon>Poaceae</taxon>
        <taxon>BOP clade</taxon>
        <taxon>Pooideae</taxon>
        <taxon>Triticodae</taxon>
        <taxon>Triticeae</taxon>
        <taxon>Triticinae</taxon>
        <taxon>Triticum</taxon>
    </lineage>
</organism>
<reference evidence="1" key="1">
    <citation type="submission" date="2018-08" db="EMBL/GenBank/DDBJ databases">
        <authorList>
            <person name="Rossello M."/>
        </authorList>
    </citation>
    <scope>NUCLEOTIDE SEQUENCE [LARGE SCALE GENOMIC DNA]</scope>
    <source>
        <strain evidence="1">cv. Chinese Spring</strain>
    </source>
</reference>
<dbReference type="Gramene" id="TraesCS2B03G0327900.2">
    <property type="protein sequence ID" value="TraesCS2B03G0327900.2.CDS"/>
    <property type="gene ID" value="TraesCS2B03G0327900"/>
</dbReference>
<dbReference type="AlphaFoldDB" id="A0A3B6C0H1"/>
<protein>
    <submittedName>
        <fullName evidence="1">Uncharacterized protein</fullName>
    </submittedName>
</protein>
<evidence type="ECO:0000313" key="2">
    <source>
        <dbReference type="Proteomes" id="UP000019116"/>
    </source>
</evidence>
<name>A0A3B6C0H1_WHEAT</name>
<dbReference type="EnsemblPlants" id="TraesCS2B02G135300.2">
    <property type="protein sequence ID" value="TraesCS2B02G135300.2"/>
    <property type="gene ID" value="TraesCS2B02G135300"/>
</dbReference>
<keyword evidence="2" id="KW-1185">Reference proteome</keyword>
<dbReference type="Proteomes" id="UP000019116">
    <property type="component" value="Chromosome 2B"/>
</dbReference>
<dbReference type="OrthoDB" id="1685715at2759"/>
<dbReference type="Gramene" id="TraesCS2B02G135300.2">
    <property type="protein sequence ID" value="TraesCS2B02G135300.2"/>
    <property type="gene ID" value="TraesCS2B02G135300"/>
</dbReference>
<accession>A0A3B6C0H1</accession>
<proteinExistence type="predicted"/>
<sequence length="161" mass="17395">MACALLPAGLAAALPSPRRSAAASKGQSNQVACRDQLHWKLPLILHLISFEPHRSWSLVGRCTCSGSSTGAAMSRRSEDALNQVACTNQLHWKLPLSESHRSWSLVGCCTCSGSSTGAAISRRSADAVSFHTDVSPRDSGCCSRCADSYLWILDWPQHGRW</sequence>
<reference evidence="1" key="2">
    <citation type="submission" date="2018-10" db="UniProtKB">
        <authorList>
            <consortium name="EnsemblPlants"/>
        </authorList>
    </citation>
    <scope>IDENTIFICATION</scope>
</reference>